<name>A0ABD2Z2G4_9GENT</name>
<evidence type="ECO:0000259" key="8">
    <source>
        <dbReference type="SMART" id="SM01332"/>
    </source>
</evidence>
<dbReference type="CDD" id="cd20562">
    <property type="entry name" value="CYCLIN_AtCycA_like_rpt1"/>
    <property type="match status" value="1"/>
</dbReference>
<gene>
    <name evidence="9" type="ORF">ACH5RR_026404</name>
</gene>
<accession>A0ABD2Z2G4</accession>
<feature type="compositionally biased region" description="Polar residues" evidence="6">
    <location>
        <begin position="1"/>
        <end position="10"/>
    </location>
</feature>
<sequence length="511" mass="56378">MSTTAGQNQNRRFTSSTASSSAKRMSTSENVGKMVTSVGLPPQQHLAKKRPALANVTNQRPPATFSSNRSTLSEPSKIAPCTAKIVSIKKGTPSSNISNGGYLGANLPVSSSFVKPSIVGCNKSGYPAQITDAILPTIAAAPVSSSMDVSPSQSDGLSISMDESMSTCDSLKSPDVEYLDSNDIAAVDFIEKKASTKLCISDHVETPGIICKRDALSDMASDDDIIDVDGDLNDPQSCATIACDIYKHLRASEVKKRPATDFMERVQKDINASMRAILIDWLVEVAEEYRLVPETLYLTINYIDRYLSGNVMDRQRLQLLGVACMMIASKYEEICAPQVEEFCYITDNTYFKDEVLEMESAVLNYLKFEMTAPTIKCFLRRFVRAAQGLVVHEAQSLQLECLANYIAELSLLEYSMLCYAPSLIAASTIFLAKYILVPTKRPWNSTLRHYTLYQASDLHECVMALHSLCTCSLNSSLPAIREKYSQHKYKFVAKKYCPPSIPPEFFQNVSS</sequence>
<dbReference type="Pfam" id="PF02984">
    <property type="entry name" value="Cyclin_C"/>
    <property type="match status" value="1"/>
</dbReference>
<feature type="domain" description="Cyclin-like" evidence="7">
    <location>
        <begin position="377"/>
        <end position="467"/>
    </location>
</feature>
<dbReference type="InterPro" id="IPR036915">
    <property type="entry name" value="Cyclin-like_sf"/>
</dbReference>
<dbReference type="CDD" id="cd20506">
    <property type="entry name" value="CYCLIN_AtCycA-like_rpt2"/>
    <property type="match status" value="1"/>
</dbReference>
<protein>
    <recommendedName>
        <fullName evidence="11">Cyclin N-terminal domain-containing protein</fullName>
    </recommendedName>
</protein>
<dbReference type="SUPFAM" id="SSF47954">
    <property type="entry name" value="Cyclin-like"/>
    <property type="match status" value="2"/>
</dbReference>
<comment type="caution">
    <text evidence="9">The sequence shown here is derived from an EMBL/GenBank/DDBJ whole genome shotgun (WGS) entry which is preliminary data.</text>
</comment>
<keyword evidence="2" id="KW-0132">Cell division</keyword>
<organism evidence="9 10">
    <name type="scientific">Cinchona calisaya</name>
    <dbReference type="NCBI Taxonomy" id="153742"/>
    <lineage>
        <taxon>Eukaryota</taxon>
        <taxon>Viridiplantae</taxon>
        <taxon>Streptophyta</taxon>
        <taxon>Embryophyta</taxon>
        <taxon>Tracheophyta</taxon>
        <taxon>Spermatophyta</taxon>
        <taxon>Magnoliopsida</taxon>
        <taxon>eudicotyledons</taxon>
        <taxon>Gunneridae</taxon>
        <taxon>Pentapetalae</taxon>
        <taxon>asterids</taxon>
        <taxon>lamiids</taxon>
        <taxon>Gentianales</taxon>
        <taxon>Rubiaceae</taxon>
        <taxon>Cinchonoideae</taxon>
        <taxon>Cinchoneae</taxon>
        <taxon>Cinchona</taxon>
    </lineage>
</organism>
<dbReference type="SMART" id="SM00385">
    <property type="entry name" value="CYCLIN"/>
    <property type="match status" value="2"/>
</dbReference>
<evidence type="ECO:0000256" key="5">
    <source>
        <dbReference type="RuleBase" id="RU000383"/>
    </source>
</evidence>
<dbReference type="FunFam" id="1.10.472.10:FF:000167">
    <property type="entry name" value="Mitotic cyclin 6"/>
    <property type="match status" value="1"/>
</dbReference>
<dbReference type="InterPro" id="IPR048258">
    <property type="entry name" value="Cyclins_cyclin-box"/>
</dbReference>
<dbReference type="AlphaFoldDB" id="A0ABD2Z2G4"/>
<evidence type="ECO:0000256" key="3">
    <source>
        <dbReference type="ARBA" id="ARBA00023127"/>
    </source>
</evidence>
<evidence type="ECO:0000256" key="2">
    <source>
        <dbReference type="ARBA" id="ARBA00022618"/>
    </source>
</evidence>
<dbReference type="EMBL" id="JBJUIK010000011">
    <property type="protein sequence ID" value="KAL3513687.1"/>
    <property type="molecule type" value="Genomic_DNA"/>
</dbReference>
<dbReference type="InterPro" id="IPR039361">
    <property type="entry name" value="Cyclin"/>
</dbReference>
<evidence type="ECO:0000313" key="9">
    <source>
        <dbReference type="EMBL" id="KAL3513687.1"/>
    </source>
</evidence>
<dbReference type="Proteomes" id="UP001630127">
    <property type="component" value="Unassembled WGS sequence"/>
</dbReference>
<evidence type="ECO:0000256" key="6">
    <source>
        <dbReference type="SAM" id="MobiDB-lite"/>
    </source>
</evidence>
<dbReference type="InterPro" id="IPR013763">
    <property type="entry name" value="Cyclin-like_dom"/>
</dbReference>
<dbReference type="Gene3D" id="1.10.472.10">
    <property type="entry name" value="Cyclin-like"/>
    <property type="match status" value="2"/>
</dbReference>
<dbReference type="InterPro" id="IPR004367">
    <property type="entry name" value="Cyclin_C-dom"/>
</dbReference>
<dbReference type="Pfam" id="PF00134">
    <property type="entry name" value="Cyclin_N"/>
    <property type="match status" value="1"/>
</dbReference>
<dbReference type="FunFam" id="1.10.472.10:FF:000013">
    <property type="entry name" value="Cyclin A1"/>
    <property type="match status" value="1"/>
</dbReference>
<dbReference type="GO" id="GO:0051301">
    <property type="term" value="P:cell division"/>
    <property type="evidence" value="ECO:0007669"/>
    <property type="project" value="UniProtKB-KW"/>
</dbReference>
<keyword evidence="3 5" id="KW-0195">Cyclin</keyword>
<dbReference type="PROSITE" id="PS00292">
    <property type="entry name" value="CYCLINS"/>
    <property type="match status" value="1"/>
</dbReference>
<keyword evidence="4" id="KW-0131">Cell cycle</keyword>
<evidence type="ECO:0000313" key="10">
    <source>
        <dbReference type="Proteomes" id="UP001630127"/>
    </source>
</evidence>
<evidence type="ECO:0000259" key="7">
    <source>
        <dbReference type="SMART" id="SM00385"/>
    </source>
</evidence>
<feature type="domain" description="Cyclin C-terminal" evidence="8">
    <location>
        <begin position="373"/>
        <end position="498"/>
    </location>
</feature>
<evidence type="ECO:0008006" key="11">
    <source>
        <dbReference type="Google" id="ProtNLM"/>
    </source>
</evidence>
<evidence type="ECO:0000256" key="4">
    <source>
        <dbReference type="ARBA" id="ARBA00023306"/>
    </source>
</evidence>
<proteinExistence type="inferred from homology"/>
<evidence type="ECO:0000256" key="1">
    <source>
        <dbReference type="ARBA" id="ARBA00006955"/>
    </source>
</evidence>
<dbReference type="InterPro" id="IPR006671">
    <property type="entry name" value="Cyclin_N"/>
</dbReference>
<feature type="domain" description="Cyclin-like" evidence="7">
    <location>
        <begin position="280"/>
        <end position="364"/>
    </location>
</feature>
<comment type="similarity">
    <text evidence="1">Belongs to the cyclin family. Cyclin AB subfamily.</text>
</comment>
<feature type="compositionally biased region" description="Low complexity" evidence="6">
    <location>
        <begin position="11"/>
        <end position="28"/>
    </location>
</feature>
<feature type="region of interest" description="Disordered" evidence="6">
    <location>
        <begin position="1"/>
        <end position="31"/>
    </location>
</feature>
<reference evidence="9 10" key="1">
    <citation type="submission" date="2024-11" db="EMBL/GenBank/DDBJ databases">
        <title>A near-complete genome assembly of Cinchona calisaya.</title>
        <authorList>
            <person name="Lian D.C."/>
            <person name="Zhao X.W."/>
            <person name="Wei L."/>
        </authorList>
    </citation>
    <scope>NUCLEOTIDE SEQUENCE [LARGE SCALE GENOMIC DNA]</scope>
    <source>
        <tissue evidence="9">Nenye</tissue>
    </source>
</reference>
<dbReference type="SMART" id="SM01332">
    <property type="entry name" value="Cyclin_C"/>
    <property type="match status" value="1"/>
</dbReference>
<keyword evidence="10" id="KW-1185">Reference proteome</keyword>
<dbReference type="PANTHER" id="PTHR10177">
    <property type="entry name" value="CYCLINS"/>
    <property type="match status" value="1"/>
</dbReference>